<evidence type="ECO:0000313" key="1">
    <source>
        <dbReference type="EMBL" id="CAD1472104.1"/>
    </source>
</evidence>
<protein>
    <submittedName>
        <fullName evidence="1">Uncharacterized protein</fullName>
    </submittedName>
</protein>
<organism evidence="1 2">
    <name type="scientific">Heterotrigona itama</name>
    <dbReference type="NCBI Taxonomy" id="395501"/>
    <lineage>
        <taxon>Eukaryota</taxon>
        <taxon>Metazoa</taxon>
        <taxon>Ecdysozoa</taxon>
        <taxon>Arthropoda</taxon>
        <taxon>Hexapoda</taxon>
        <taxon>Insecta</taxon>
        <taxon>Pterygota</taxon>
        <taxon>Neoptera</taxon>
        <taxon>Endopterygota</taxon>
        <taxon>Hymenoptera</taxon>
        <taxon>Apocrita</taxon>
        <taxon>Aculeata</taxon>
        <taxon>Apoidea</taxon>
        <taxon>Anthophila</taxon>
        <taxon>Apidae</taxon>
        <taxon>Heterotrigona</taxon>
    </lineage>
</organism>
<feature type="non-terminal residue" evidence="1">
    <location>
        <position position="1"/>
    </location>
</feature>
<feature type="non-terminal residue" evidence="1">
    <location>
        <position position="63"/>
    </location>
</feature>
<gene>
    <name evidence="1" type="ORF">MHI_LOCUS260665</name>
</gene>
<accession>A0A6V7GZQ6</accession>
<dbReference type="AlphaFoldDB" id="A0A6V7GZQ6"/>
<name>A0A6V7GZQ6_9HYME</name>
<keyword evidence="2" id="KW-1185">Reference proteome</keyword>
<proteinExistence type="predicted"/>
<evidence type="ECO:0000313" key="2">
    <source>
        <dbReference type="Proteomes" id="UP000752696"/>
    </source>
</evidence>
<dbReference type="Proteomes" id="UP000752696">
    <property type="component" value="Unassembled WGS sequence"/>
</dbReference>
<sequence length="63" mass="7644">RTKREEDRKGLSVWYLLISTRQQTMDSYRAQYKIDKFSITKKIKISINFYVVIHETSLHDNIH</sequence>
<reference evidence="1" key="1">
    <citation type="submission" date="2020-07" db="EMBL/GenBank/DDBJ databases">
        <authorList>
            <person name="Nazaruddin N."/>
        </authorList>
    </citation>
    <scope>NUCLEOTIDE SEQUENCE</scope>
</reference>
<comment type="caution">
    <text evidence="1">The sequence shown here is derived from an EMBL/GenBank/DDBJ whole genome shotgun (WGS) entry which is preliminary data.</text>
</comment>
<dbReference type="EMBL" id="CAJDYZ010004959">
    <property type="protein sequence ID" value="CAD1472104.1"/>
    <property type="molecule type" value="Genomic_DNA"/>
</dbReference>